<dbReference type="AlphaFoldDB" id="A0AAE4CB41"/>
<keyword evidence="2" id="KW-1185">Reference proteome</keyword>
<sequence length="390" mass="42380">MSQADLGVLLFVHRDLVRKIETAERVPSADFLTRCDQVLEAHGALARLVPVVERERVLRAVRADQTSEVAFRSSATDRPVLDWLLADSAGQQSAVDNDITAEAARELEDLRDRDHAEGAGATYPDVEGALRGRLTTLATTAPQIATGMLELAGYEAVDLGVDGLAQQHYLRALDLMTRTGNHVYGGYLIAVSLAHLALHCGDEQQALRLATAGLRGTGDRATPAVRAAFRTVQARAYARRRDESACATALLRAEADLARSNRADEPYWIGYFGEADFADEKAHCFFDLGLYGLTRRETRTALTLLSTDRVRRIGIDTALQASALARGGELDEACSVARRAIDHMGGLASFRAGHRIVLMLAELQPYAHLPQVRDVIEYADATLGPLLNPG</sequence>
<evidence type="ECO:0000313" key="1">
    <source>
        <dbReference type="EMBL" id="MDR7277708.1"/>
    </source>
</evidence>
<comment type="caution">
    <text evidence="1">The sequence shown here is derived from an EMBL/GenBank/DDBJ whole genome shotgun (WGS) entry which is preliminary data.</text>
</comment>
<protein>
    <recommendedName>
        <fullName evidence="3">Transcriptional regulator</fullName>
    </recommendedName>
</protein>
<dbReference type="Proteomes" id="UP001183643">
    <property type="component" value="Unassembled WGS sequence"/>
</dbReference>
<evidence type="ECO:0008006" key="3">
    <source>
        <dbReference type="Google" id="ProtNLM"/>
    </source>
</evidence>
<accession>A0AAE4CB41</accession>
<reference evidence="1" key="1">
    <citation type="submission" date="2023-07" db="EMBL/GenBank/DDBJ databases">
        <title>Sequencing the genomes of 1000 actinobacteria strains.</title>
        <authorList>
            <person name="Klenk H.-P."/>
        </authorList>
    </citation>
    <scope>NUCLEOTIDE SEQUENCE</scope>
    <source>
        <strain evidence="1">DSM 44707</strain>
    </source>
</reference>
<organism evidence="1 2">
    <name type="scientific">Catenuloplanes atrovinosus</name>
    <dbReference type="NCBI Taxonomy" id="137266"/>
    <lineage>
        <taxon>Bacteria</taxon>
        <taxon>Bacillati</taxon>
        <taxon>Actinomycetota</taxon>
        <taxon>Actinomycetes</taxon>
        <taxon>Micromonosporales</taxon>
        <taxon>Micromonosporaceae</taxon>
        <taxon>Catenuloplanes</taxon>
    </lineage>
</organism>
<dbReference type="EMBL" id="JAVDYB010000001">
    <property type="protein sequence ID" value="MDR7277708.1"/>
    <property type="molecule type" value="Genomic_DNA"/>
</dbReference>
<gene>
    <name evidence="1" type="ORF">J2S41_004486</name>
</gene>
<evidence type="ECO:0000313" key="2">
    <source>
        <dbReference type="Proteomes" id="UP001183643"/>
    </source>
</evidence>
<proteinExistence type="predicted"/>
<name>A0AAE4CB41_9ACTN</name>